<feature type="compositionally biased region" description="Acidic residues" evidence="1">
    <location>
        <begin position="545"/>
        <end position="561"/>
    </location>
</feature>
<sequence length="1024" mass="108651">DHSVIVSDRLSSAVCVRRRACPLLDTHPEGMAVRGRPSLPLSAVLSCSDMASVPHTPHPLPSLDVPVKWIDGIVAQEEGEAEGEGDTEGEGVPAYLSALKTMYSAIKAHREGEEKGDGEVEEEEDSVISLPISASLPDAASLSLSLPDGECVYGTEGDRTVVRSGVWSATVHRNTGTAQVGYSLPGIALDGPSGHVVEGDPCPVLTQAALTALTAHNSGRVGSSFGSTSTTARLDVSFSVSHRVTSVSACLVTPDTPRPVPITIVSVDCYTAALTVEACAAPVLCPSLPGFSGGSVRVSRDGVITHLPGTQTAETETARERRPPPLSVTSTVRPVVGVVEVVRQDGFTAQAIYHGTQAEKTVRFQDTMGEAERERERERGGMVSWRYPGFLAWQLVKGEGEEGETVSLSLFGGVRVDFSHLSPTPYASPLPVCVSVHMPQGGPVVVSAPRVSVDTPTYSDAPPTLSHDIGPMVMGSLGHWACAVSVGQAEGGEALPSSTVLFAGPAEGVDSMDRAYVCVADHVLEMSRLHAAAQTLYTSMQGSDSDTEGDEEKEAEAEGDEGVEKSPPVFQFPPGMREDVCHSLASVSAVGASSLVNVYRAVLRTCEHGLLTPSILFRDTCGNSYVSALGVPTRPLSLTLTTVTHPTPSEAEGEEGTEAEGEREPVTSVEQYRQEERERVCDRAMFRGPVDTAPPMSARSLAVQHDVDAREKQAQADSEGRERQRLRGVKEAERAQRRAEAEAKGVEYEESEGEREEKARAEAEGEDGEGETGVNSGIDFKIMREMGDIIPGALSSSVLQLAPESVLRSGLPLPTLDPTFDKHMAHRYHSASELDSVGVYASRRVFVVPYASLLVDGQGGMGGVGQSPQASTPCEVIQSQSDLASTLQAIEGLGVKVSSTRSDAPDSVCTAYSISEGALVSSSMYKGCNPLRPNPMAYTAGTVLTDMGGERDTPSVGGQYMVAEVHRPVSQASLSRIRSGKARLARFRRNRLELFTSKVKQARCIDTSGTTLAIIYVLCTRIES</sequence>
<feature type="region of interest" description="Disordered" evidence="1">
    <location>
        <begin position="644"/>
        <end position="673"/>
    </location>
</feature>
<organism evidence="2 3">
    <name type="scientific">Kipferlia bialata</name>
    <dbReference type="NCBI Taxonomy" id="797122"/>
    <lineage>
        <taxon>Eukaryota</taxon>
        <taxon>Metamonada</taxon>
        <taxon>Carpediemonas-like organisms</taxon>
        <taxon>Kipferlia</taxon>
    </lineage>
</organism>
<reference evidence="2 3" key="1">
    <citation type="journal article" date="2018" name="PLoS ONE">
        <title>The draft genome of Kipferlia bialata reveals reductive genome evolution in fornicate parasites.</title>
        <authorList>
            <person name="Tanifuji G."/>
            <person name="Takabayashi S."/>
            <person name="Kume K."/>
            <person name="Takagi M."/>
            <person name="Nakayama T."/>
            <person name="Kamikawa R."/>
            <person name="Inagaki Y."/>
            <person name="Hashimoto T."/>
        </authorList>
    </citation>
    <scope>NUCLEOTIDE SEQUENCE [LARGE SCALE GENOMIC DNA]</scope>
    <source>
        <strain evidence="2">NY0173</strain>
    </source>
</reference>
<dbReference type="EMBL" id="BDIP01001350">
    <property type="protein sequence ID" value="GIQ84207.1"/>
    <property type="molecule type" value="Genomic_DNA"/>
</dbReference>
<evidence type="ECO:0000256" key="1">
    <source>
        <dbReference type="SAM" id="MobiDB-lite"/>
    </source>
</evidence>
<name>A0A9K3GIN7_9EUKA</name>
<dbReference type="Proteomes" id="UP000265618">
    <property type="component" value="Unassembled WGS sequence"/>
</dbReference>
<feature type="region of interest" description="Disordered" evidence="1">
    <location>
        <begin position="706"/>
        <end position="775"/>
    </location>
</feature>
<proteinExistence type="predicted"/>
<dbReference type="AlphaFoldDB" id="A0A9K3GIN7"/>
<accession>A0A9K3GIN7</accession>
<gene>
    <name evidence="2" type="ORF">KIPB_005658</name>
</gene>
<comment type="caution">
    <text evidence="2">The sequence shown here is derived from an EMBL/GenBank/DDBJ whole genome shotgun (WGS) entry which is preliminary data.</text>
</comment>
<evidence type="ECO:0000313" key="2">
    <source>
        <dbReference type="EMBL" id="GIQ84207.1"/>
    </source>
</evidence>
<keyword evidence="3" id="KW-1185">Reference proteome</keyword>
<feature type="non-terminal residue" evidence="2">
    <location>
        <position position="1"/>
    </location>
</feature>
<feature type="compositionally biased region" description="Basic and acidic residues" evidence="1">
    <location>
        <begin position="706"/>
        <end position="747"/>
    </location>
</feature>
<protein>
    <submittedName>
        <fullName evidence="2">Uncharacterized protein</fullName>
    </submittedName>
</protein>
<feature type="region of interest" description="Disordered" evidence="1">
    <location>
        <begin position="539"/>
        <end position="572"/>
    </location>
</feature>
<evidence type="ECO:0000313" key="3">
    <source>
        <dbReference type="Proteomes" id="UP000265618"/>
    </source>
</evidence>